<dbReference type="Gene3D" id="3.30.450.20">
    <property type="entry name" value="PAS domain"/>
    <property type="match status" value="1"/>
</dbReference>
<dbReference type="Pfam" id="PF25601">
    <property type="entry name" value="AAA_lid_14"/>
    <property type="match status" value="1"/>
</dbReference>
<gene>
    <name evidence="7" type="ORF">KHM83_07180</name>
</gene>
<dbReference type="SUPFAM" id="SSF46689">
    <property type="entry name" value="Homeodomain-like"/>
    <property type="match status" value="1"/>
</dbReference>
<evidence type="ECO:0000256" key="1">
    <source>
        <dbReference type="ARBA" id="ARBA00022741"/>
    </source>
</evidence>
<feature type="domain" description="PAS" evidence="6">
    <location>
        <begin position="8"/>
        <end position="52"/>
    </location>
</feature>
<keyword evidence="3" id="KW-0067">ATP-binding</keyword>
<dbReference type="PANTHER" id="PTHR32071">
    <property type="entry name" value="TRANSCRIPTIONAL REGULATORY PROTEIN"/>
    <property type="match status" value="1"/>
</dbReference>
<keyword evidence="8" id="KW-1185">Reference proteome</keyword>
<dbReference type="Gene3D" id="1.10.10.60">
    <property type="entry name" value="Homeodomain-like"/>
    <property type="match status" value="1"/>
</dbReference>
<dbReference type="InterPro" id="IPR003593">
    <property type="entry name" value="AAA+_ATPase"/>
</dbReference>
<dbReference type="CDD" id="cd00009">
    <property type="entry name" value="AAA"/>
    <property type="match status" value="1"/>
</dbReference>
<accession>A0ABS5PPE3</accession>
<dbReference type="PROSITE" id="PS00675">
    <property type="entry name" value="SIGMA54_INTERACT_1"/>
    <property type="match status" value="1"/>
</dbReference>
<dbReference type="PANTHER" id="PTHR32071:SF57">
    <property type="entry name" value="C4-DICARBOXYLATE TRANSPORT TRANSCRIPTIONAL REGULATORY PROTEIN DCTD"/>
    <property type="match status" value="1"/>
</dbReference>
<dbReference type="InterPro" id="IPR058031">
    <property type="entry name" value="AAA_lid_NorR"/>
</dbReference>
<organism evidence="7 8">
    <name type="scientific">Fusibacter paucivorans</name>
    <dbReference type="NCBI Taxonomy" id="76009"/>
    <lineage>
        <taxon>Bacteria</taxon>
        <taxon>Bacillati</taxon>
        <taxon>Bacillota</taxon>
        <taxon>Clostridia</taxon>
        <taxon>Eubacteriales</taxon>
        <taxon>Eubacteriales Family XII. Incertae Sedis</taxon>
        <taxon>Fusibacter</taxon>
    </lineage>
</organism>
<dbReference type="InterPro" id="IPR025662">
    <property type="entry name" value="Sigma_54_int_dom_ATP-bd_1"/>
</dbReference>
<dbReference type="InterPro" id="IPR030828">
    <property type="entry name" value="HTH_TyrR"/>
</dbReference>
<proteinExistence type="predicted"/>
<evidence type="ECO:0000313" key="7">
    <source>
        <dbReference type="EMBL" id="MBS7526456.1"/>
    </source>
</evidence>
<dbReference type="Pfam" id="PF18024">
    <property type="entry name" value="HTH_50"/>
    <property type="match status" value="1"/>
</dbReference>
<dbReference type="SUPFAM" id="SSF52540">
    <property type="entry name" value="P-loop containing nucleoside triphosphate hydrolases"/>
    <property type="match status" value="1"/>
</dbReference>
<dbReference type="Pfam" id="PF00158">
    <property type="entry name" value="Sigma54_activat"/>
    <property type="match status" value="1"/>
</dbReference>
<feature type="domain" description="Sigma-54 factor interaction" evidence="5">
    <location>
        <begin position="180"/>
        <end position="408"/>
    </location>
</feature>
<evidence type="ECO:0000256" key="4">
    <source>
        <dbReference type="ARBA" id="ARBA00029500"/>
    </source>
</evidence>
<dbReference type="EMBL" id="JAHBCL010000010">
    <property type="protein sequence ID" value="MBS7526456.1"/>
    <property type="molecule type" value="Genomic_DNA"/>
</dbReference>
<evidence type="ECO:0000259" key="5">
    <source>
        <dbReference type="PROSITE" id="PS50045"/>
    </source>
</evidence>
<dbReference type="InterPro" id="IPR000014">
    <property type="entry name" value="PAS"/>
</dbReference>
<evidence type="ECO:0000313" key="8">
    <source>
        <dbReference type="Proteomes" id="UP000746471"/>
    </source>
</evidence>
<dbReference type="Gene3D" id="1.10.8.60">
    <property type="match status" value="1"/>
</dbReference>
<protein>
    <recommendedName>
        <fullName evidence="4">HTH-type transcriptional regulatory protein TyrR</fullName>
    </recommendedName>
</protein>
<dbReference type="InterPro" id="IPR002078">
    <property type="entry name" value="Sigma_54_int"/>
</dbReference>
<dbReference type="PROSITE" id="PS50112">
    <property type="entry name" value="PAS"/>
    <property type="match status" value="1"/>
</dbReference>
<dbReference type="InterPro" id="IPR009057">
    <property type="entry name" value="Homeodomain-like_sf"/>
</dbReference>
<dbReference type="InterPro" id="IPR035965">
    <property type="entry name" value="PAS-like_dom_sf"/>
</dbReference>
<keyword evidence="2" id="KW-0058">Aromatic hydrocarbons catabolism</keyword>
<dbReference type="RefSeq" id="WP_213236314.1">
    <property type="nucleotide sequence ID" value="NZ_JAHBCL010000010.1"/>
</dbReference>
<dbReference type="SUPFAM" id="SSF55785">
    <property type="entry name" value="PYP-like sensor domain (PAS domain)"/>
    <property type="match status" value="1"/>
</dbReference>
<sequence>MNSVEWNLSINLQDILDVLELPTHIIDHNGIVVAVNDKWVKHIGVSKEEAIGFKINDVLRSSMTKFYFSIDYDADKDDSEQNVTHFKEALKDSVALKVLETKTKIAMFTYSAKHETKHNKMLVTSTPILRDNKVCYVVTTLANVTESIHQAQQLEKEIQKNEMILEELNYYKMQQVSPKIVGNSPEIKKIKDYIAFVSKANVTVLITGESGVGKEVFANEIYRNSHRADKAFVKINCASIPDNLIESELFGYEKGAFTGANKTKIGLFEVADQGTILLDEIGELPLNLQSKLLRVLQEMEIMRIGGKKPIKIDVRVIASTNVDLYQSVQNGLFRSDLFYRLNVIPIHIPALRGRSEDIPELADYFVEKFNRKYSKLKSLSDDAIMLLKNYQWPGNIREMENLLERIVIIGSKDKITQADLRCILYQDEAAVAETADLSYDEALEAFDRKLIEDSLHKYGSTYKAAEHLHTTQSKIARKAKKYNILW</sequence>
<name>A0ABS5PPE3_9FIRM</name>
<dbReference type="Gene3D" id="3.40.50.300">
    <property type="entry name" value="P-loop containing nucleotide triphosphate hydrolases"/>
    <property type="match status" value="1"/>
</dbReference>
<evidence type="ECO:0000256" key="2">
    <source>
        <dbReference type="ARBA" id="ARBA00022797"/>
    </source>
</evidence>
<dbReference type="SMART" id="SM00382">
    <property type="entry name" value="AAA"/>
    <property type="match status" value="1"/>
</dbReference>
<dbReference type="InterPro" id="IPR027417">
    <property type="entry name" value="P-loop_NTPase"/>
</dbReference>
<evidence type="ECO:0000256" key="3">
    <source>
        <dbReference type="ARBA" id="ARBA00022840"/>
    </source>
</evidence>
<keyword evidence="1" id="KW-0547">Nucleotide-binding</keyword>
<reference evidence="7 8" key="1">
    <citation type="submission" date="2021-05" db="EMBL/GenBank/DDBJ databases">
        <title>Fusibacter ferrireducens sp. nov., an anaerobic, sulfur- and Fe-reducing bacterium isolated from the mangrove sediment.</title>
        <authorList>
            <person name="Qiu D."/>
        </authorList>
    </citation>
    <scope>NUCLEOTIDE SEQUENCE [LARGE SCALE GENOMIC DNA]</scope>
    <source>
        <strain evidence="7 8">DSM 12116</strain>
    </source>
</reference>
<dbReference type="PROSITE" id="PS50045">
    <property type="entry name" value="SIGMA54_INTERACT_4"/>
    <property type="match status" value="1"/>
</dbReference>
<evidence type="ECO:0000259" key="6">
    <source>
        <dbReference type="PROSITE" id="PS50112"/>
    </source>
</evidence>
<comment type="caution">
    <text evidence="7">The sequence shown here is derived from an EMBL/GenBank/DDBJ whole genome shotgun (WGS) entry which is preliminary data.</text>
</comment>
<dbReference type="Proteomes" id="UP000746471">
    <property type="component" value="Unassembled WGS sequence"/>
</dbReference>